<evidence type="ECO:0000256" key="10">
    <source>
        <dbReference type="ARBA" id="ARBA00023180"/>
    </source>
</evidence>
<comment type="similarity">
    <text evidence="2 13">Belongs to the glutamate-gated ion channel (TC 1.A.10.1) family.</text>
</comment>
<dbReference type="Proteomes" id="UP001428341">
    <property type="component" value="Unassembled WGS sequence"/>
</dbReference>
<feature type="domain" description="Ionotropic glutamate receptor C-terminal" evidence="18">
    <location>
        <begin position="473"/>
        <end position="814"/>
    </location>
</feature>
<feature type="compositionally biased region" description="Basic and acidic residues" evidence="15">
    <location>
        <begin position="906"/>
        <end position="920"/>
    </location>
</feature>
<evidence type="ECO:0000256" key="7">
    <source>
        <dbReference type="ARBA" id="ARBA00023065"/>
    </source>
</evidence>
<feature type="disulfide bond" evidence="14">
    <location>
        <begin position="763"/>
        <end position="817"/>
    </location>
</feature>
<dbReference type="FunFam" id="3.40.190.10:FF:000054">
    <property type="entry name" value="Glutamate receptor"/>
    <property type="match status" value="1"/>
</dbReference>
<dbReference type="CDD" id="cd19990">
    <property type="entry name" value="PBP1_GABAb_receptor_plant"/>
    <property type="match status" value="1"/>
</dbReference>
<dbReference type="SUPFAM" id="SSF53850">
    <property type="entry name" value="Periplasmic binding protein-like II"/>
    <property type="match status" value="1"/>
</dbReference>
<dbReference type="SUPFAM" id="SSF53822">
    <property type="entry name" value="Periplasmic binding protein-like I"/>
    <property type="match status" value="1"/>
</dbReference>
<keyword evidence="20" id="KW-1185">Reference proteome</keyword>
<protein>
    <recommendedName>
        <fullName evidence="13">Glutamate receptor</fullName>
    </recommendedName>
</protein>
<evidence type="ECO:0000256" key="11">
    <source>
        <dbReference type="ARBA" id="ARBA00023286"/>
    </source>
</evidence>
<comment type="caution">
    <text evidence="19">The sequence shown here is derived from an EMBL/GenBank/DDBJ whole genome shotgun (WGS) entry which is preliminary data.</text>
</comment>
<dbReference type="GO" id="GO:0009611">
    <property type="term" value="P:response to wounding"/>
    <property type="evidence" value="ECO:0007669"/>
    <property type="project" value="UniProtKB-ARBA"/>
</dbReference>
<keyword evidence="14" id="KW-1015">Disulfide bond</keyword>
<keyword evidence="8 13" id="KW-0472">Membrane</keyword>
<keyword evidence="3 13" id="KW-0813">Transport</keyword>
<evidence type="ECO:0000259" key="18">
    <source>
        <dbReference type="SMART" id="SM00079"/>
    </source>
</evidence>
<feature type="signal peptide" evidence="17">
    <location>
        <begin position="1"/>
        <end position="18"/>
    </location>
</feature>
<dbReference type="InterPro" id="IPR044440">
    <property type="entry name" value="GABAb_receptor_plant_PBP1"/>
</dbReference>
<dbReference type="FunFam" id="3.40.190.10:FF:000175">
    <property type="entry name" value="Glutamate receptor"/>
    <property type="match status" value="1"/>
</dbReference>
<dbReference type="InterPro" id="IPR017103">
    <property type="entry name" value="Iontropic_Glu_rcpt_pln"/>
</dbReference>
<dbReference type="FunFam" id="3.40.50.2300:FF:000081">
    <property type="entry name" value="Glutamate receptor"/>
    <property type="match status" value="1"/>
</dbReference>
<evidence type="ECO:0000256" key="13">
    <source>
        <dbReference type="PIRNR" id="PIRNR037090"/>
    </source>
</evidence>
<keyword evidence="6 16" id="KW-1133">Transmembrane helix</keyword>
<dbReference type="Gene3D" id="3.40.190.10">
    <property type="entry name" value="Periplasmic binding protein-like II"/>
    <property type="match status" value="2"/>
</dbReference>
<dbReference type="InterPro" id="IPR028082">
    <property type="entry name" value="Peripla_BP_I"/>
</dbReference>
<reference evidence="19 20" key="1">
    <citation type="submission" date="2024-05" db="EMBL/GenBank/DDBJ databases">
        <title>Haplotype-resolved chromosome-level genome assembly of Huyou (Citrus changshanensis).</title>
        <authorList>
            <person name="Miao C."/>
            <person name="Chen W."/>
            <person name="Wu Y."/>
            <person name="Wang L."/>
            <person name="Zhao S."/>
            <person name="Grierson D."/>
            <person name="Xu C."/>
            <person name="Chen K."/>
        </authorList>
    </citation>
    <scope>NUCLEOTIDE SEQUENCE [LARGE SCALE GENOMIC DNA]</scope>
    <source>
        <strain evidence="19">01-14</strain>
        <tissue evidence="19">Leaf</tissue>
    </source>
</reference>
<dbReference type="Pfam" id="PF10613">
    <property type="entry name" value="Lig_chan-Glu_bd"/>
    <property type="match status" value="1"/>
</dbReference>
<keyword evidence="5 17" id="KW-0732">Signal</keyword>
<evidence type="ECO:0000256" key="9">
    <source>
        <dbReference type="ARBA" id="ARBA00023170"/>
    </source>
</evidence>
<organism evidence="19 20">
    <name type="scientific">Citrus x changshan-huyou</name>
    <dbReference type="NCBI Taxonomy" id="2935761"/>
    <lineage>
        <taxon>Eukaryota</taxon>
        <taxon>Viridiplantae</taxon>
        <taxon>Streptophyta</taxon>
        <taxon>Embryophyta</taxon>
        <taxon>Tracheophyta</taxon>
        <taxon>Spermatophyta</taxon>
        <taxon>Magnoliopsida</taxon>
        <taxon>eudicotyledons</taxon>
        <taxon>Gunneridae</taxon>
        <taxon>Pentapetalae</taxon>
        <taxon>rosids</taxon>
        <taxon>malvids</taxon>
        <taxon>Sapindales</taxon>
        <taxon>Rutaceae</taxon>
        <taxon>Aurantioideae</taxon>
        <taxon>Citrus</taxon>
    </lineage>
</organism>
<feature type="transmembrane region" description="Helical" evidence="16">
    <location>
        <begin position="834"/>
        <end position="854"/>
    </location>
</feature>
<dbReference type="EMBL" id="JBCGBO010000001">
    <property type="protein sequence ID" value="KAK9227863.1"/>
    <property type="molecule type" value="Genomic_DNA"/>
</dbReference>
<dbReference type="Gene3D" id="1.10.287.70">
    <property type="match status" value="1"/>
</dbReference>
<dbReference type="GO" id="GO:0007165">
    <property type="term" value="P:signal transduction"/>
    <property type="evidence" value="ECO:0007669"/>
    <property type="project" value="UniProtKB-ARBA"/>
</dbReference>
<dbReference type="FunFam" id="1.10.287.70:FF:000037">
    <property type="entry name" value="Glutamate receptor"/>
    <property type="match status" value="1"/>
</dbReference>
<sequence length="933" mass="103895">MTKIYLLALVVVYNFCFSAGISMNGVSTIPPVLNIGAVFSLNSTIGKVAKVAIEAAVEDVNSNPAILGGTKLKLTVHDTNYSRFLGMVEALTLLENETVAIIGPQFSVIAHLVSHIANEFQVPLLSFAATDPSLSSLQYPFFVRTTQSDLYQMAAIADIVDYFGWRNVIALYVDDDHGRNGIAALGDKLAEKRCRLSHKVPLSPKGSRNQIIDTLLTVSSMMSRILILHTYDIWGLEVLNAAKHLRMMESGYVWIVTDWLSSILDTDSQLHSEKMDDIQGVLTLRMYTQSSEEKRKFVTRWRHLTRRNTLNGPIGLNSFGLYAYDTLWLLAHAIGAFFDQGGNISFSEDSKLSELSRGDMRFSSMSIFNGGKMLLDNILQVNMTGVTGPIKFTSDRDLINPAYEVINVIGTGSRRIGYWSNHSGLSVVPPEALYKEPSNRSASSQHLYSAVWPGQTTQKPRGWVFPNNGRHLRIGVPSQVIYPEFVAQGKGTDKFSGYCIDVFTAVLELLPYAVPYKLVPFGDGHNSPKRFDLLRLVSEEVYDAAVGDFAITTERTKMVDFTQPYIESGLVVVAPIKKLNSNAWAFLNPFTPKMWCVTGIFFLVVGVVVWILEHRLNDDFRGPPKRQIGTILWFSFSTLFFSHKERTVNSLSRLVLIIWLFVVLILTSSYTASLTSILTVEQLSSPIKDIQSLVASSDPIGYQRGSFAENYLTDELNIDKSRLVPLNTAEEYEKALTDGPKNGGVSAVIDEHAYMEVFLSTHCEFSIIGQEFTRIGWGFAFPRDSPLAVDMSIAILELSENGDLQRIHDKWLTRSACSSQGTKQEADRLHLKSFWGLFVLCGLACLLSLLIYLIQIVRQFARHYLDLQELESAGRSSQSSRLQTFISFAGEKEVVIKNLSKKRKLERASTGDTDKDKSTDGDLNGSVNPGNEA</sequence>
<evidence type="ECO:0000313" key="20">
    <source>
        <dbReference type="Proteomes" id="UP001428341"/>
    </source>
</evidence>
<keyword evidence="10" id="KW-0325">Glycoprotein</keyword>
<evidence type="ECO:0000256" key="17">
    <source>
        <dbReference type="SAM" id="SignalP"/>
    </source>
</evidence>
<evidence type="ECO:0000256" key="2">
    <source>
        <dbReference type="ARBA" id="ARBA00008685"/>
    </source>
</evidence>
<dbReference type="PIRSF" id="PIRSF037090">
    <property type="entry name" value="Iontro_Glu-like_rcpt_pln"/>
    <property type="match status" value="1"/>
</dbReference>
<evidence type="ECO:0000256" key="3">
    <source>
        <dbReference type="ARBA" id="ARBA00022448"/>
    </source>
</evidence>
<dbReference type="GO" id="GO:1901701">
    <property type="term" value="P:cellular response to oxygen-containing compound"/>
    <property type="evidence" value="ECO:0007669"/>
    <property type="project" value="UniProtKB-ARBA"/>
</dbReference>
<evidence type="ECO:0000256" key="16">
    <source>
        <dbReference type="SAM" id="Phobius"/>
    </source>
</evidence>
<dbReference type="Gene3D" id="3.40.50.2300">
    <property type="match status" value="2"/>
</dbReference>
<dbReference type="AlphaFoldDB" id="A0AAP0QZV9"/>
<keyword evidence="9 13" id="KW-0675">Receptor</keyword>
<feature type="region of interest" description="Disordered" evidence="15">
    <location>
        <begin position="901"/>
        <end position="933"/>
    </location>
</feature>
<keyword evidence="11 13" id="KW-1071">Ligand-gated ion channel</keyword>
<dbReference type="GO" id="GO:0016020">
    <property type="term" value="C:membrane"/>
    <property type="evidence" value="ECO:0007669"/>
    <property type="project" value="UniProtKB-SubCell"/>
</dbReference>
<dbReference type="InterPro" id="IPR019594">
    <property type="entry name" value="Glu/Gly-bd"/>
</dbReference>
<comment type="subcellular location">
    <subcellularLocation>
        <location evidence="1">Membrane</location>
        <topology evidence="1">Multi-pass membrane protein</topology>
    </subcellularLocation>
</comment>
<evidence type="ECO:0000256" key="5">
    <source>
        <dbReference type="ARBA" id="ARBA00022729"/>
    </source>
</evidence>
<dbReference type="PANTHER" id="PTHR18966">
    <property type="entry name" value="IONOTROPIC GLUTAMATE RECEPTOR"/>
    <property type="match status" value="1"/>
</dbReference>
<evidence type="ECO:0000256" key="14">
    <source>
        <dbReference type="PIRSR" id="PIRSR037090-50"/>
    </source>
</evidence>
<evidence type="ECO:0000256" key="8">
    <source>
        <dbReference type="ARBA" id="ARBA00023136"/>
    </source>
</evidence>
<name>A0AAP0QZV9_9ROSI</name>
<gene>
    <name evidence="19" type="ORF">WN944_020807</name>
</gene>
<dbReference type="Pfam" id="PF00060">
    <property type="entry name" value="Lig_chan"/>
    <property type="match status" value="1"/>
</dbReference>
<feature type="transmembrane region" description="Helical" evidence="16">
    <location>
        <begin position="654"/>
        <end position="678"/>
    </location>
</feature>
<keyword evidence="12 13" id="KW-0407">Ion channel</keyword>
<dbReference type="SMART" id="SM00079">
    <property type="entry name" value="PBPe"/>
    <property type="match status" value="1"/>
</dbReference>
<feature type="transmembrane region" description="Helical" evidence="16">
    <location>
        <begin position="594"/>
        <end position="612"/>
    </location>
</feature>
<dbReference type="Pfam" id="PF01094">
    <property type="entry name" value="ANF_receptor"/>
    <property type="match status" value="1"/>
</dbReference>
<keyword evidence="4 16" id="KW-0812">Transmembrane</keyword>
<proteinExistence type="inferred from homology"/>
<dbReference type="GO" id="GO:0015276">
    <property type="term" value="F:ligand-gated monoatomic ion channel activity"/>
    <property type="evidence" value="ECO:0007669"/>
    <property type="project" value="InterPro"/>
</dbReference>
<comment type="function">
    <text evidence="13">Glutamate-gated receptor that probably acts as non-selective cation channel.</text>
</comment>
<evidence type="ECO:0000256" key="4">
    <source>
        <dbReference type="ARBA" id="ARBA00022692"/>
    </source>
</evidence>
<evidence type="ECO:0000256" key="6">
    <source>
        <dbReference type="ARBA" id="ARBA00022989"/>
    </source>
</evidence>
<accession>A0AAP0QZV9</accession>
<evidence type="ECO:0000313" key="19">
    <source>
        <dbReference type="EMBL" id="KAK9227863.1"/>
    </source>
</evidence>
<dbReference type="InterPro" id="IPR001828">
    <property type="entry name" value="ANF_lig-bd_rcpt"/>
</dbReference>
<keyword evidence="7 13" id="KW-0406">Ion transport</keyword>
<evidence type="ECO:0000256" key="1">
    <source>
        <dbReference type="ARBA" id="ARBA00004141"/>
    </source>
</evidence>
<dbReference type="InterPro" id="IPR001320">
    <property type="entry name" value="Iontro_rcpt_C"/>
</dbReference>
<evidence type="ECO:0000256" key="15">
    <source>
        <dbReference type="SAM" id="MobiDB-lite"/>
    </source>
</evidence>
<dbReference type="InterPro" id="IPR015683">
    <property type="entry name" value="Ionotropic_Glu_rcpt"/>
</dbReference>
<evidence type="ECO:0000256" key="12">
    <source>
        <dbReference type="ARBA" id="ARBA00023303"/>
    </source>
</evidence>
<feature type="chain" id="PRO_5042976383" description="Glutamate receptor" evidence="17">
    <location>
        <begin position="19"/>
        <end position="933"/>
    </location>
</feature>
<dbReference type="PRINTS" id="PR01176">
    <property type="entry name" value="GABABRECEPTR"/>
</dbReference>
<dbReference type="CDD" id="cd13686">
    <property type="entry name" value="GluR_Plant"/>
    <property type="match status" value="1"/>
</dbReference>